<keyword evidence="6" id="KW-0812">Transmembrane</keyword>
<evidence type="ECO:0000256" key="6">
    <source>
        <dbReference type="SAM" id="Phobius"/>
    </source>
</evidence>
<keyword evidence="2 4" id="KW-0863">Zinc-finger</keyword>
<comment type="caution">
    <text evidence="8">The sequence shown here is derived from an EMBL/GenBank/DDBJ whole genome shotgun (WGS) entry which is preliminary data.</text>
</comment>
<evidence type="ECO:0000256" key="4">
    <source>
        <dbReference type="PROSITE-ProRule" id="PRU01343"/>
    </source>
</evidence>
<dbReference type="PROSITE" id="PS51999">
    <property type="entry name" value="ZF_GRF"/>
    <property type="match status" value="1"/>
</dbReference>
<dbReference type="InterPro" id="IPR010666">
    <property type="entry name" value="Znf_GRF"/>
</dbReference>
<gene>
    <name evidence="8" type="ORF">DH2020_017276</name>
</gene>
<proteinExistence type="predicted"/>
<dbReference type="Proteomes" id="UP001318860">
    <property type="component" value="Unassembled WGS sequence"/>
</dbReference>
<keyword evidence="6" id="KW-0472">Membrane</keyword>
<evidence type="ECO:0000313" key="8">
    <source>
        <dbReference type="EMBL" id="KAK6149751.1"/>
    </source>
</evidence>
<keyword evidence="9" id="KW-1185">Reference proteome</keyword>
<keyword evidence="6" id="KW-1133">Transmembrane helix</keyword>
<evidence type="ECO:0000259" key="7">
    <source>
        <dbReference type="PROSITE" id="PS51999"/>
    </source>
</evidence>
<feature type="domain" description="GRF-type" evidence="7">
    <location>
        <begin position="10"/>
        <end position="51"/>
    </location>
</feature>
<feature type="coiled-coil region" evidence="5">
    <location>
        <begin position="60"/>
        <end position="87"/>
    </location>
</feature>
<feature type="transmembrane region" description="Helical" evidence="6">
    <location>
        <begin position="94"/>
        <end position="115"/>
    </location>
</feature>
<evidence type="ECO:0000256" key="1">
    <source>
        <dbReference type="ARBA" id="ARBA00022723"/>
    </source>
</evidence>
<sequence>MSHTTGFVDCYCGRRAALRTSWTDDNPGRRFHSCIQYTRGGCSFFDWEDPPMCRRSKAIIPGLLRRINTLKEEVKTLEGEVGELQRTNRKLFQFVVWLPCIFVVVVWIWSALTAVKKQNVEVPRNTNMLA</sequence>
<reference evidence="8 9" key="1">
    <citation type="journal article" date="2021" name="Comput. Struct. Biotechnol. J.">
        <title>De novo genome assembly of the potent medicinal plant Rehmannia glutinosa using nanopore technology.</title>
        <authorList>
            <person name="Ma L."/>
            <person name="Dong C."/>
            <person name="Song C."/>
            <person name="Wang X."/>
            <person name="Zheng X."/>
            <person name="Niu Y."/>
            <person name="Chen S."/>
            <person name="Feng W."/>
        </authorList>
    </citation>
    <scope>NUCLEOTIDE SEQUENCE [LARGE SCALE GENOMIC DNA]</scope>
    <source>
        <strain evidence="8">DH-2019</strain>
    </source>
</reference>
<accession>A0ABR0WR13</accession>
<evidence type="ECO:0000256" key="5">
    <source>
        <dbReference type="SAM" id="Coils"/>
    </source>
</evidence>
<keyword evidence="5" id="KW-0175">Coiled coil</keyword>
<keyword evidence="3" id="KW-0862">Zinc</keyword>
<dbReference type="PANTHER" id="PTHR33248">
    <property type="entry name" value="ZINC ION-BINDING PROTEIN"/>
    <property type="match status" value="1"/>
</dbReference>
<protein>
    <recommendedName>
        <fullName evidence="7">GRF-type domain-containing protein</fullName>
    </recommendedName>
</protein>
<evidence type="ECO:0000256" key="2">
    <source>
        <dbReference type="ARBA" id="ARBA00022771"/>
    </source>
</evidence>
<keyword evidence="1" id="KW-0479">Metal-binding</keyword>
<evidence type="ECO:0000256" key="3">
    <source>
        <dbReference type="ARBA" id="ARBA00022833"/>
    </source>
</evidence>
<dbReference type="Pfam" id="PF06839">
    <property type="entry name" value="Zn_ribbon_GRF"/>
    <property type="match status" value="1"/>
</dbReference>
<name>A0ABR0WR13_REHGL</name>
<evidence type="ECO:0000313" key="9">
    <source>
        <dbReference type="Proteomes" id="UP001318860"/>
    </source>
</evidence>
<organism evidence="8 9">
    <name type="scientific">Rehmannia glutinosa</name>
    <name type="common">Chinese foxglove</name>
    <dbReference type="NCBI Taxonomy" id="99300"/>
    <lineage>
        <taxon>Eukaryota</taxon>
        <taxon>Viridiplantae</taxon>
        <taxon>Streptophyta</taxon>
        <taxon>Embryophyta</taxon>
        <taxon>Tracheophyta</taxon>
        <taxon>Spermatophyta</taxon>
        <taxon>Magnoliopsida</taxon>
        <taxon>eudicotyledons</taxon>
        <taxon>Gunneridae</taxon>
        <taxon>Pentapetalae</taxon>
        <taxon>asterids</taxon>
        <taxon>lamiids</taxon>
        <taxon>Lamiales</taxon>
        <taxon>Orobanchaceae</taxon>
        <taxon>Rehmannieae</taxon>
        <taxon>Rehmannia</taxon>
    </lineage>
</organism>
<dbReference type="EMBL" id="JABTTQ020000009">
    <property type="protein sequence ID" value="KAK6149751.1"/>
    <property type="molecule type" value="Genomic_DNA"/>
</dbReference>